<organism evidence="1 2">
    <name type="scientific">Thalictrum thalictroides</name>
    <name type="common">Rue-anemone</name>
    <name type="synonym">Anemone thalictroides</name>
    <dbReference type="NCBI Taxonomy" id="46969"/>
    <lineage>
        <taxon>Eukaryota</taxon>
        <taxon>Viridiplantae</taxon>
        <taxon>Streptophyta</taxon>
        <taxon>Embryophyta</taxon>
        <taxon>Tracheophyta</taxon>
        <taxon>Spermatophyta</taxon>
        <taxon>Magnoliopsida</taxon>
        <taxon>Ranunculales</taxon>
        <taxon>Ranunculaceae</taxon>
        <taxon>Thalictroideae</taxon>
        <taxon>Thalictrum</taxon>
    </lineage>
</organism>
<dbReference type="Gene3D" id="1.10.510.10">
    <property type="entry name" value="Transferase(Phosphotransferase) domain 1"/>
    <property type="match status" value="1"/>
</dbReference>
<protein>
    <recommendedName>
        <fullName evidence="3">Receptor-like protein kinase</fullName>
    </recommendedName>
</protein>
<reference evidence="1 2" key="1">
    <citation type="submission" date="2020-06" db="EMBL/GenBank/DDBJ databases">
        <title>Transcriptomic and genomic resources for Thalictrum thalictroides and T. hernandezii: Facilitating candidate gene discovery in an emerging model plant lineage.</title>
        <authorList>
            <person name="Arias T."/>
            <person name="Riano-Pachon D.M."/>
            <person name="Di Stilio V.S."/>
        </authorList>
    </citation>
    <scope>NUCLEOTIDE SEQUENCE [LARGE SCALE GENOMIC DNA]</scope>
    <source>
        <strain evidence="2">cv. WT478/WT964</strain>
        <tissue evidence="1">Leaves</tissue>
    </source>
</reference>
<dbReference type="AlphaFoldDB" id="A0A7J6VVH6"/>
<dbReference type="EMBL" id="JABWDY010026280">
    <property type="protein sequence ID" value="KAF5188821.1"/>
    <property type="molecule type" value="Genomic_DNA"/>
</dbReference>
<keyword evidence="2" id="KW-1185">Reference proteome</keyword>
<evidence type="ECO:0000313" key="2">
    <source>
        <dbReference type="Proteomes" id="UP000554482"/>
    </source>
</evidence>
<accession>A0A7J6VVH6</accession>
<dbReference type="PROSITE" id="PS51257">
    <property type="entry name" value="PROKAR_LIPOPROTEIN"/>
    <property type="match status" value="1"/>
</dbReference>
<gene>
    <name evidence="1" type="ORF">FRX31_021594</name>
</gene>
<dbReference type="Proteomes" id="UP000554482">
    <property type="component" value="Unassembled WGS sequence"/>
</dbReference>
<name>A0A7J6VVH6_THATH</name>
<sequence>MMLKDLLDPRLSPPVDEKTTQVLALVVQLALACVQSRPQHRPTIQHVCQILVSHVQPLHQPLEEITLHQLMGHSMYS</sequence>
<evidence type="ECO:0000313" key="1">
    <source>
        <dbReference type="EMBL" id="KAF5188821.1"/>
    </source>
</evidence>
<comment type="caution">
    <text evidence="1">The sequence shown here is derived from an EMBL/GenBank/DDBJ whole genome shotgun (WGS) entry which is preliminary data.</text>
</comment>
<proteinExistence type="predicted"/>
<dbReference type="OrthoDB" id="676979at2759"/>
<evidence type="ECO:0008006" key="3">
    <source>
        <dbReference type="Google" id="ProtNLM"/>
    </source>
</evidence>